<protein>
    <recommendedName>
        <fullName evidence="4">Ferric oxidoreductase domain-containing protein</fullName>
    </recommendedName>
</protein>
<evidence type="ECO:0000313" key="3">
    <source>
        <dbReference type="Proteomes" id="UP000488839"/>
    </source>
</evidence>
<comment type="caution">
    <text evidence="2">The sequence shown here is derived from an EMBL/GenBank/DDBJ whole genome shotgun (WGS) entry which is preliminary data.</text>
</comment>
<gene>
    <name evidence="2" type="ORF">GO707_05390</name>
</gene>
<keyword evidence="1" id="KW-1133">Transmembrane helix</keyword>
<keyword evidence="3" id="KW-1185">Reference proteome</keyword>
<feature type="transmembrane region" description="Helical" evidence="1">
    <location>
        <begin position="166"/>
        <end position="186"/>
    </location>
</feature>
<feature type="transmembrane region" description="Helical" evidence="1">
    <location>
        <begin position="124"/>
        <end position="145"/>
    </location>
</feature>
<feature type="transmembrane region" description="Helical" evidence="1">
    <location>
        <begin position="58"/>
        <end position="79"/>
    </location>
</feature>
<name>A0A7K1T4U4_9ACTN</name>
<dbReference type="RefSeq" id="WP_330039033.1">
    <property type="nucleotide sequence ID" value="NZ_WPOO01000006.1"/>
</dbReference>
<evidence type="ECO:0000313" key="2">
    <source>
        <dbReference type="EMBL" id="MVN58657.1"/>
    </source>
</evidence>
<dbReference type="Proteomes" id="UP000488839">
    <property type="component" value="Unassembled WGS sequence"/>
</dbReference>
<feature type="transmembrane region" description="Helical" evidence="1">
    <location>
        <begin position="192"/>
        <end position="210"/>
    </location>
</feature>
<keyword evidence="1" id="KW-0472">Membrane</keyword>
<proteinExistence type="predicted"/>
<evidence type="ECO:0008006" key="4">
    <source>
        <dbReference type="Google" id="ProtNLM"/>
    </source>
</evidence>
<reference evidence="2 3" key="1">
    <citation type="submission" date="2019-11" db="EMBL/GenBank/DDBJ databases">
        <title>Whole genome shotgun sequencing (WGS) data from Adlercreutzia equolifaciens ResAG-91, Eggerthella lenta MRI-F36, MRI-F37, MRI-F40, ResAG-49, ResAG-88, ResAG-121, ResAG-145, and Gordonibacter sp. ResAG-5, ResAG-26, ResAG-43, ResAG-50, ResAG-59.</title>
        <authorList>
            <person name="Stoll D.A."/>
            <person name="Danylec N."/>
            <person name="Franz C.M.A.P."/>
            <person name="Huch M."/>
        </authorList>
    </citation>
    <scope>NUCLEOTIDE SEQUENCE [LARGE SCALE GENOMIC DNA]</scope>
    <source>
        <strain evidence="2 3">ResAG-91</strain>
    </source>
</reference>
<feature type="transmembrane region" description="Helical" evidence="1">
    <location>
        <begin position="91"/>
        <end position="112"/>
    </location>
</feature>
<sequence>MTFLVVLVATIVAVLALRQPLHKWPVAFYALAVVADVAYIAGIEGLLPRAVASPLTLLMGKCMLSLALFVVVMYIGVFAKGSRVHQWLKPVRAELSILACILACGHMAVYLASYAPRLGGALGANVLSALVVALALLVLLLVLGVTSFGFVKKHMRTDSWKRLQRWAYVFFGLVYVHLMLMLAPAASRGGEAAVASVAVYTVVFGAYAVLRVRRALVDRRAGAAISVSDTAPVDDFETGDCAA</sequence>
<dbReference type="AlphaFoldDB" id="A0A7K1T4U4"/>
<organism evidence="2 3">
    <name type="scientific">Adlercreutzia rubneri</name>
    <dbReference type="NCBI Taxonomy" id="2916441"/>
    <lineage>
        <taxon>Bacteria</taxon>
        <taxon>Bacillati</taxon>
        <taxon>Actinomycetota</taxon>
        <taxon>Coriobacteriia</taxon>
        <taxon>Eggerthellales</taxon>
        <taxon>Eggerthellaceae</taxon>
        <taxon>Adlercreutzia</taxon>
    </lineage>
</organism>
<keyword evidence="1" id="KW-0812">Transmembrane</keyword>
<dbReference type="EMBL" id="WPOO01000006">
    <property type="protein sequence ID" value="MVN58657.1"/>
    <property type="molecule type" value="Genomic_DNA"/>
</dbReference>
<evidence type="ECO:0000256" key="1">
    <source>
        <dbReference type="SAM" id="Phobius"/>
    </source>
</evidence>
<accession>A0A7K1T4U4</accession>